<accession>A0A372GAB9</accession>
<organism evidence="2 3">
    <name type="scientific">Actinomadura spongiicola</name>
    <dbReference type="NCBI Taxonomy" id="2303421"/>
    <lineage>
        <taxon>Bacteria</taxon>
        <taxon>Bacillati</taxon>
        <taxon>Actinomycetota</taxon>
        <taxon>Actinomycetes</taxon>
        <taxon>Streptosporangiales</taxon>
        <taxon>Thermomonosporaceae</taxon>
        <taxon>Actinomadura</taxon>
    </lineage>
</organism>
<dbReference type="PANTHER" id="PTHR38847">
    <property type="match status" value="1"/>
</dbReference>
<dbReference type="EMBL" id="QVNQ01000010">
    <property type="protein sequence ID" value="RFS82089.1"/>
    <property type="molecule type" value="Genomic_DNA"/>
</dbReference>
<sequence length="214" mass="23411">MMNSGRTMLVALSATLVLPCPASTAASADPLPPGEMTLEVRQYSGTGCPPGPAAKVRFSLKKDHTGFTVGLGSMVAKTGPGSAPDDFRKDCDLFLDYQIPSSHTFAIRPVTYTVRGQLGSDGSADLTSRIFFTGDQGVPIRWERLNGPFKGVQQLPPADTEPWYKPCGEDRLIRIQTSLLVDSSDKSRKNFLELPNDDLYEFAWKECPEPSRPR</sequence>
<dbReference type="PANTHER" id="PTHR38847:SF1">
    <property type="entry name" value="PSEUDOURIDINE SYNTHASE RSUA_RLUA-LIKE DOMAIN-CONTAINING PROTEIN"/>
    <property type="match status" value="1"/>
</dbReference>
<proteinExistence type="predicted"/>
<feature type="signal peptide" evidence="1">
    <location>
        <begin position="1"/>
        <end position="28"/>
    </location>
</feature>
<name>A0A372GAB9_9ACTN</name>
<evidence type="ECO:0000313" key="2">
    <source>
        <dbReference type="EMBL" id="RFS82089.1"/>
    </source>
</evidence>
<gene>
    <name evidence="2" type="ORF">D0T12_27975</name>
</gene>
<feature type="chain" id="PRO_5038665254" evidence="1">
    <location>
        <begin position="29"/>
        <end position="214"/>
    </location>
</feature>
<dbReference type="InterPro" id="IPR025649">
    <property type="entry name" value="DUF4360"/>
</dbReference>
<keyword evidence="3" id="KW-1185">Reference proteome</keyword>
<comment type="caution">
    <text evidence="2">The sequence shown here is derived from an EMBL/GenBank/DDBJ whole genome shotgun (WGS) entry which is preliminary data.</text>
</comment>
<protein>
    <submittedName>
        <fullName evidence="2">DUF4360 domain-containing protein</fullName>
    </submittedName>
</protein>
<dbReference type="Pfam" id="PF14273">
    <property type="entry name" value="DUF4360"/>
    <property type="match status" value="1"/>
</dbReference>
<dbReference type="AlphaFoldDB" id="A0A372GAB9"/>
<evidence type="ECO:0000256" key="1">
    <source>
        <dbReference type="SAM" id="SignalP"/>
    </source>
</evidence>
<reference evidence="2 3" key="1">
    <citation type="submission" date="2018-08" db="EMBL/GenBank/DDBJ databases">
        <title>Actinomadura spongicola sp. nov., isolated from marine sponge Leucetta chagosensis.</title>
        <authorList>
            <person name="Li L."/>
            <person name="Lin H.W."/>
        </authorList>
    </citation>
    <scope>NUCLEOTIDE SEQUENCE [LARGE SCALE GENOMIC DNA]</scope>
    <source>
        <strain evidence="2 3">LHW52907</strain>
    </source>
</reference>
<dbReference type="Proteomes" id="UP000262882">
    <property type="component" value="Unassembled WGS sequence"/>
</dbReference>
<keyword evidence="1" id="KW-0732">Signal</keyword>
<evidence type="ECO:0000313" key="3">
    <source>
        <dbReference type="Proteomes" id="UP000262882"/>
    </source>
</evidence>